<evidence type="ECO:0000313" key="3">
    <source>
        <dbReference type="Proteomes" id="UP000886757"/>
    </source>
</evidence>
<protein>
    <submittedName>
        <fullName evidence="2">Uncharacterized protein</fullName>
    </submittedName>
</protein>
<dbReference type="EMBL" id="DVGK01000028">
    <property type="protein sequence ID" value="HIR12672.1"/>
    <property type="molecule type" value="Genomic_DNA"/>
</dbReference>
<accession>A0A9D1D8R1</accession>
<reference evidence="2" key="1">
    <citation type="submission" date="2020-10" db="EMBL/GenBank/DDBJ databases">
        <authorList>
            <person name="Gilroy R."/>
        </authorList>
    </citation>
    <scope>NUCLEOTIDE SEQUENCE</scope>
    <source>
        <strain evidence="2">ChiSjej4B22-8148</strain>
    </source>
</reference>
<feature type="transmembrane region" description="Helical" evidence="1">
    <location>
        <begin position="153"/>
        <end position="170"/>
    </location>
</feature>
<feature type="transmembrane region" description="Helical" evidence="1">
    <location>
        <begin position="75"/>
        <end position="94"/>
    </location>
</feature>
<feature type="transmembrane region" description="Helical" evidence="1">
    <location>
        <begin position="16"/>
        <end position="35"/>
    </location>
</feature>
<keyword evidence="1" id="KW-0472">Membrane</keyword>
<organism evidence="2 3">
    <name type="scientific">Candidatus Choladousia intestinavium</name>
    <dbReference type="NCBI Taxonomy" id="2840727"/>
    <lineage>
        <taxon>Bacteria</taxon>
        <taxon>Bacillati</taxon>
        <taxon>Bacillota</taxon>
        <taxon>Clostridia</taxon>
        <taxon>Lachnospirales</taxon>
        <taxon>Lachnospiraceae</taxon>
        <taxon>Lachnospiraceae incertae sedis</taxon>
        <taxon>Candidatus Choladousia</taxon>
    </lineage>
</organism>
<evidence type="ECO:0000313" key="2">
    <source>
        <dbReference type="EMBL" id="HIR12672.1"/>
    </source>
</evidence>
<keyword evidence="1" id="KW-1133">Transmembrane helix</keyword>
<name>A0A9D1D8R1_9FIRM</name>
<feature type="transmembrane region" description="Helical" evidence="1">
    <location>
        <begin position="128"/>
        <end position="147"/>
    </location>
</feature>
<dbReference type="Proteomes" id="UP000886757">
    <property type="component" value="Unassembled WGS sequence"/>
</dbReference>
<sequence>METETKASVTLLDVRIAIAVLICCLTSTILDYFGLRFQVGEMRLEVIQKMTACISCLLCCQDNVPVSRKAGTNRLIITAIGGLAGIVVICIDNVLGNPWIMTGMIALGILATLFLCKAAGVPYINARIGGVTFILVTCTLSGTARIWYGIFRFVSTFYSVLIVLLVTWIFQKTVKKQR</sequence>
<feature type="transmembrane region" description="Helical" evidence="1">
    <location>
        <begin position="100"/>
        <end position="116"/>
    </location>
</feature>
<gene>
    <name evidence="2" type="ORF">IAB31_01965</name>
</gene>
<dbReference type="AlphaFoldDB" id="A0A9D1D8R1"/>
<evidence type="ECO:0000256" key="1">
    <source>
        <dbReference type="SAM" id="Phobius"/>
    </source>
</evidence>
<keyword evidence="1" id="KW-0812">Transmembrane</keyword>
<comment type="caution">
    <text evidence="2">The sequence shown here is derived from an EMBL/GenBank/DDBJ whole genome shotgun (WGS) entry which is preliminary data.</text>
</comment>
<reference evidence="2" key="2">
    <citation type="journal article" date="2021" name="PeerJ">
        <title>Extensive microbial diversity within the chicken gut microbiome revealed by metagenomics and culture.</title>
        <authorList>
            <person name="Gilroy R."/>
            <person name="Ravi A."/>
            <person name="Getino M."/>
            <person name="Pursley I."/>
            <person name="Horton D.L."/>
            <person name="Alikhan N.F."/>
            <person name="Baker D."/>
            <person name="Gharbi K."/>
            <person name="Hall N."/>
            <person name="Watson M."/>
            <person name="Adriaenssens E.M."/>
            <person name="Foster-Nyarko E."/>
            <person name="Jarju S."/>
            <person name="Secka A."/>
            <person name="Antonio M."/>
            <person name="Oren A."/>
            <person name="Chaudhuri R.R."/>
            <person name="La Ragione R."/>
            <person name="Hildebrand F."/>
            <person name="Pallen M.J."/>
        </authorList>
    </citation>
    <scope>NUCLEOTIDE SEQUENCE</scope>
    <source>
        <strain evidence="2">ChiSjej4B22-8148</strain>
    </source>
</reference>
<proteinExistence type="predicted"/>